<dbReference type="InterPro" id="IPR018337">
    <property type="entry name" value="Cell_wall/Cho-bd_repeat"/>
</dbReference>
<dbReference type="Proteomes" id="UP000190814">
    <property type="component" value="Unassembled WGS sequence"/>
</dbReference>
<keyword evidence="1" id="KW-0677">Repeat</keyword>
<dbReference type="Pfam" id="PF19127">
    <property type="entry name" value="Choline_bind_3"/>
    <property type="match status" value="1"/>
</dbReference>
<evidence type="ECO:0000256" key="1">
    <source>
        <dbReference type="ARBA" id="ARBA00022737"/>
    </source>
</evidence>
<feature type="signal peptide" evidence="2">
    <location>
        <begin position="1"/>
        <end position="24"/>
    </location>
</feature>
<gene>
    <name evidence="3" type="ORF">SAMN02745111_02312</name>
</gene>
<feature type="chain" id="PRO_5038576286" description="Cell wall binding repeat-containing protein" evidence="2">
    <location>
        <begin position="25"/>
        <end position="285"/>
    </location>
</feature>
<keyword evidence="4" id="KW-1185">Reference proteome</keyword>
<organism evidence="3 4">
    <name type="scientific">Eubacterium uniforme</name>
    <dbReference type="NCBI Taxonomy" id="39495"/>
    <lineage>
        <taxon>Bacteria</taxon>
        <taxon>Bacillati</taxon>
        <taxon>Bacillota</taxon>
        <taxon>Clostridia</taxon>
        <taxon>Eubacteriales</taxon>
        <taxon>Eubacteriaceae</taxon>
        <taxon>Eubacterium</taxon>
    </lineage>
</organism>
<evidence type="ECO:0000313" key="4">
    <source>
        <dbReference type="Proteomes" id="UP000190814"/>
    </source>
</evidence>
<keyword evidence="2" id="KW-0732">Signal</keyword>
<evidence type="ECO:0000313" key="3">
    <source>
        <dbReference type="EMBL" id="SKA72248.1"/>
    </source>
</evidence>
<dbReference type="Gene3D" id="2.10.270.10">
    <property type="entry name" value="Cholin Binding"/>
    <property type="match status" value="1"/>
</dbReference>
<dbReference type="EMBL" id="FUXZ01000018">
    <property type="protein sequence ID" value="SKA72248.1"/>
    <property type="molecule type" value="Genomic_DNA"/>
</dbReference>
<sequence length="285" mass="32143">MRCKSTLIKNALCFVVASAMMVSAIPAVRVEAAKKNGWIKQGGYKYYYSNGVKATGFRNIDGYTYYFSKKAHGKAPKGVAVKGWHKIKGSYYYFDRTKGFMARGKKVDGVKVELDGTADETSYAVSKIETMMRARKLVKNITKPTDSRKTKRKKVFKYMTKVPYIGYHFLKNVRDQKDWDIIMANDVLDENAHATNGGECTAMACALGYLLHECGYKTVYITDDDSSLYGDAHSWVEIDGKAFDPLFARTKGWNNYYNASYNHNGSGANLWAINRRNVSTGKDNE</sequence>
<evidence type="ECO:0000256" key="2">
    <source>
        <dbReference type="SAM" id="SignalP"/>
    </source>
</evidence>
<protein>
    <recommendedName>
        <fullName evidence="5">Cell wall binding repeat-containing protein</fullName>
    </recommendedName>
</protein>
<proteinExistence type="predicted"/>
<dbReference type="SUPFAM" id="SSF69360">
    <property type="entry name" value="Cell wall binding repeat"/>
    <property type="match status" value="1"/>
</dbReference>
<accession>A0A1T4W5B9</accession>
<dbReference type="STRING" id="39495.SAMN02745111_02312"/>
<dbReference type="OrthoDB" id="1771423at2"/>
<name>A0A1T4W5B9_9FIRM</name>
<dbReference type="RefSeq" id="WP_078767137.1">
    <property type="nucleotide sequence ID" value="NZ_FUXZ01000018.1"/>
</dbReference>
<dbReference type="AlphaFoldDB" id="A0A1T4W5B9"/>
<evidence type="ECO:0008006" key="5">
    <source>
        <dbReference type="Google" id="ProtNLM"/>
    </source>
</evidence>
<reference evidence="3 4" key="1">
    <citation type="submission" date="2017-02" db="EMBL/GenBank/DDBJ databases">
        <authorList>
            <person name="Peterson S.W."/>
        </authorList>
    </citation>
    <scope>NUCLEOTIDE SEQUENCE [LARGE SCALE GENOMIC DNA]</scope>
    <source>
        <strain evidence="3 4">ATCC 35992</strain>
    </source>
</reference>